<dbReference type="EMBL" id="JAUSQX010000001">
    <property type="protein sequence ID" value="MDP9805687.1"/>
    <property type="molecule type" value="Genomic_DNA"/>
</dbReference>
<evidence type="ECO:0000256" key="1">
    <source>
        <dbReference type="SAM" id="MobiDB-lite"/>
    </source>
</evidence>
<evidence type="ECO:0000313" key="4">
    <source>
        <dbReference type="EMBL" id="MDP9805687.1"/>
    </source>
</evidence>
<gene>
    <name evidence="4" type="ORF">J2S70_000269</name>
</gene>
<sequence>MMHKRFVVALGVIAMLGACSASNENGSDENSPQTPAVASDTPTAQATEEPTSTHDAGSTSEADETNDLAYTPATQPDESDGWPNLRAQALPVDVAKKDGTLTIIYDSDGTGELEWYTDGWTSQAFEDGSGFEIDLGTERVLQLWVSGIRYPEADEPFPVLEGAVDRHPIEAYSVSGPFEGMHSITIGASSDMDYAIEVGKDPHSITIHVKNPSRLVRN</sequence>
<keyword evidence="2" id="KW-0732">Signal</keyword>
<keyword evidence="5" id="KW-1185">Reference proteome</keyword>
<dbReference type="PROSITE" id="PS51257">
    <property type="entry name" value="PROKAR_LIPOPROTEIN"/>
    <property type="match status" value="1"/>
</dbReference>
<comment type="caution">
    <text evidence="4">The sequence shown here is derived from an EMBL/GenBank/DDBJ whole genome shotgun (WGS) entry which is preliminary data.</text>
</comment>
<evidence type="ECO:0000313" key="5">
    <source>
        <dbReference type="Proteomes" id="UP001243212"/>
    </source>
</evidence>
<reference evidence="4 5" key="1">
    <citation type="submission" date="2023-07" db="EMBL/GenBank/DDBJ databases">
        <title>Sequencing the genomes of 1000 actinobacteria strains.</title>
        <authorList>
            <person name="Klenk H.-P."/>
        </authorList>
    </citation>
    <scope>NUCLEOTIDE SEQUENCE [LARGE SCALE GENOMIC DNA]</scope>
    <source>
        <strain evidence="4 5">DSM 17163</strain>
    </source>
</reference>
<organism evidence="4 5">
    <name type="scientific">Trueperella bonasi</name>
    <dbReference type="NCBI Taxonomy" id="312286"/>
    <lineage>
        <taxon>Bacteria</taxon>
        <taxon>Bacillati</taxon>
        <taxon>Actinomycetota</taxon>
        <taxon>Actinomycetes</taxon>
        <taxon>Actinomycetales</taxon>
        <taxon>Actinomycetaceae</taxon>
        <taxon>Trueperella</taxon>
    </lineage>
</organism>
<dbReference type="RefSeq" id="WP_307681952.1">
    <property type="nucleotide sequence ID" value="NZ_JAUSQX010000001.1"/>
</dbReference>
<feature type="compositionally biased region" description="Polar residues" evidence="1">
    <location>
        <begin position="22"/>
        <end position="60"/>
    </location>
</feature>
<dbReference type="Proteomes" id="UP001243212">
    <property type="component" value="Unassembled WGS sequence"/>
</dbReference>
<protein>
    <recommendedName>
        <fullName evidence="3">AMIN-like domain-containing protein</fullName>
    </recommendedName>
</protein>
<feature type="region of interest" description="Disordered" evidence="1">
    <location>
        <begin position="22"/>
        <end position="83"/>
    </location>
</feature>
<accession>A0ABT9NE67</accession>
<feature type="chain" id="PRO_5045645227" description="AMIN-like domain-containing protein" evidence="2">
    <location>
        <begin position="21"/>
        <end position="218"/>
    </location>
</feature>
<dbReference type="Pfam" id="PF24837">
    <property type="entry name" value="AMIN-like"/>
    <property type="match status" value="1"/>
</dbReference>
<proteinExistence type="predicted"/>
<feature type="domain" description="AMIN-like" evidence="3">
    <location>
        <begin position="94"/>
        <end position="210"/>
    </location>
</feature>
<name>A0ABT9NE67_9ACTO</name>
<evidence type="ECO:0000256" key="2">
    <source>
        <dbReference type="SAM" id="SignalP"/>
    </source>
</evidence>
<evidence type="ECO:0000259" key="3">
    <source>
        <dbReference type="Pfam" id="PF24837"/>
    </source>
</evidence>
<feature type="signal peptide" evidence="2">
    <location>
        <begin position="1"/>
        <end position="20"/>
    </location>
</feature>
<dbReference type="InterPro" id="IPR056303">
    <property type="entry name" value="AMIN-like"/>
</dbReference>